<feature type="region of interest" description="Disordered" evidence="1">
    <location>
        <begin position="68"/>
        <end position="95"/>
    </location>
</feature>
<dbReference type="Proteomes" id="UP000316621">
    <property type="component" value="Chromosome 7"/>
</dbReference>
<organism evidence="2 3">
    <name type="scientific">Papaver somniferum</name>
    <name type="common">Opium poppy</name>
    <dbReference type="NCBI Taxonomy" id="3469"/>
    <lineage>
        <taxon>Eukaryota</taxon>
        <taxon>Viridiplantae</taxon>
        <taxon>Streptophyta</taxon>
        <taxon>Embryophyta</taxon>
        <taxon>Tracheophyta</taxon>
        <taxon>Spermatophyta</taxon>
        <taxon>Magnoliopsida</taxon>
        <taxon>Ranunculales</taxon>
        <taxon>Papaveraceae</taxon>
        <taxon>Papaveroideae</taxon>
        <taxon>Papaver</taxon>
    </lineage>
</organism>
<sequence>MAIESSDKFKMKKKTSSRCGCILKRWGKNGIRHVQVESVSTIVAKMDRKMTSAMDSLARYKRFNLTRLQSSNSQERQRQGFKKRKRGVKRSHTEA</sequence>
<keyword evidence="3" id="KW-1185">Reference proteome</keyword>
<feature type="compositionally biased region" description="Basic residues" evidence="1">
    <location>
        <begin position="79"/>
        <end position="95"/>
    </location>
</feature>
<dbReference type="AlphaFoldDB" id="A0A4Y7KDM3"/>
<evidence type="ECO:0000313" key="3">
    <source>
        <dbReference type="Proteomes" id="UP000316621"/>
    </source>
</evidence>
<proteinExistence type="predicted"/>
<dbReference type="EMBL" id="CM010721">
    <property type="protein sequence ID" value="RZC70452.1"/>
    <property type="molecule type" value="Genomic_DNA"/>
</dbReference>
<reference evidence="2 3" key="1">
    <citation type="journal article" date="2018" name="Science">
        <title>The opium poppy genome and morphinan production.</title>
        <authorList>
            <person name="Guo L."/>
            <person name="Winzer T."/>
            <person name="Yang X."/>
            <person name="Li Y."/>
            <person name="Ning Z."/>
            <person name="He Z."/>
            <person name="Teodor R."/>
            <person name="Lu Y."/>
            <person name="Bowser T.A."/>
            <person name="Graham I.A."/>
            <person name="Ye K."/>
        </authorList>
    </citation>
    <scope>NUCLEOTIDE SEQUENCE [LARGE SCALE GENOMIC DNA]</scope>
    <source>
        <strain evidence="3">cv. HN1</strain>
        <tissue evidence="2">Leaves</tissue>
    </source>
</reference>
<name>A0A4Y7KDM3_PAPSO</name>
<evidence type="ECO:0000256" key="1">
    <source>
        <dbReference type="SAM" id="MobiDB-lite"/>
    </source>
</evidence>
<gene>
    <name evidence="2" type="ORF">C5167_033572</name>
</gene>
<evidence type="ECO:0000313" key="2">
    <source>
        <dbReference type="EMBL" id="RZC70452.1"/>
    </source>
</evidence>
<accession>A0A4Y7KDM3</accession>
<dbReference type="Gramene" id="RZC70452">
    <property type="protein sequence ID" value="RZC70452"/>
    <property type="gene ID" value="C5167_033572"/>
</dbReference>
<protein>
    <submittedName>
        <fullName evidence="2">Uncharacterized protein</fullName>
    </submittedName>
</protein>